<proteinExistence type="inferred from homology"/>
<keyword evidence="9" id="KW-1185">Reference proteome</keyword>
<comment type="caution">
    <text evidence="8">The sequence shown here is derived from an EMBL/GenBank/DDBJ whole genome shotgun (WGS) entry which is preliminary data.</text>
</comment>
<comment type="catalytic activity">
    <reaction evidence="5">
        <text>dTDP-beta-L-rhamnose + NADP(+) = dTDP-4-dehydro-beta-L-rhamnose + NADPH + H(+)</text>
        <dbReference type="Rhea" id="RHEA:21796"/>
        <dbReference type="ChEBI" id="CHEBI:15378"/>
        <dbReference type="ChEBI" id="CHEBI:57510"/>
        <dbReference type="ChEBI" id="CHEBI:57783"/>
        <dbReference type="ChEBI" id="CHEBI:58349"/>
        <dbReference type="ChEBI" id="CHEBI:62830"/>
        <dbReference type="EC" id="1.1.1.133"/>
    </reaction>
</comment>
<organism evidence="8 9">
    <name type="scientific">Acetobacteroides hydrogenigenes</name>
    <dbReference type="NCBI Taxonomy" id="979970"/>
    <lineage>
        <taxon>Bacteria</taxon>
        <taxon>Pseudomonadati</taxon>
        <taxon>Bacteroidota</taxon>
        <taxon>Bacteroidia</taxon>
        <taxon>Bacteroidales</taxon>
        <taxon>Rikenellaceae</taxon>
        <taxon>Acetobacteroides</taxon>
    </lineage>
</organism>
<dbReference type="CDD" id="cd05254">
    <property type="entry name" value="dTDP_HR_like_SDR_e"/>
    <property type="match status" value="1"/>
</dbReference>
<dbReference type="Pfam" id="PF04321">
    <property type="entry name" value="RmlD_sub_bind"/>
    <property type="match status" value="1"/>
</dbReference>
<feature type="domain" description="RmlD-like substrate binding" evidence="7">
    <location>
        <begin position="8"/>
        <end position="288"/>
    </location>
</feature>
<dbReference type="InterPro" id="IPR036291">
    <property type="entry name" value="NAD(P)-bd_dom_sf"/>
</dbReference>
<dbReference type="SUPFAM" id="SSF51735">
    <property type="entry name" value="NAD(P)-binding Rossmann-fold domains"/>
    <property type="match status" value="1"/>
</dbReference>
<dbReference type="GO" id="GO:0019305">
    <property type="term" value="P:dTDP-rhamnose biosynthetic process"/>
    <property type="evidence" value="ECO:0007669"/>
    <property type="project" value="UniProtKB-UniPathway"/>
</dbReference>
<evidence type="ECO:0000256" key="4">
    <source>
        <dbReference type="ARBA" id="ARBA00017099"/>
    </source>
</evidence>
<gene>
    <name evidence="8" type="ORF">CLV25_103107</name>
</gene>
<dbReference type="OrthoDB" id="9803892at2"/>
<dbReference type="NCBIfam" id="TIGR01214">
    <property type="entry name" value="rmlD"/>
    <property type="match status" value="1"/>
</dbReference>
<evidence type="ECO:0000256" key="2">
    <source>
        <dbReference type="ARBA" id="ARBA00010944"/>
    </source>
</evidence>
<dbReference type="Proteomes" id="UP000294830">
    <property type="component" value="Unassembled WGS sequence"/>
</dbReference>
<dbReference type="InterPro" id="IPR005913">
    <property type="entry name" value="dTDP_dehydrorham_reduct"/>
</dbReference>
<dbReference type="EC" id="1.1.1.133" evidence="3 6"/>
<comment type="function">
    <text evidence="6">Catalyzes the reduction of dTDP-6-deoxy-L-lyxo-4-hexulose to yield dTDP-L-rhamnose.</text>
</comment>
<reference evidence="8 9" key="1">
    <citation type="submission" date="2019-03" db="EMBL/GenBank/DDBJ databases">
        <title>Genomic Encyclopedia of Archaeal and Bacterial Type Strains, Phase II (KMG-II): from individual species to whole genera.</title>
        <authorList>
            <person name="Goeker M."/>
        </authorList>
    </citation>
    <scope>NUCLEOTIDE SEQUENCE [LARGE SCALE GENOMIC DNA]</scope>
    <source>
        <strain evidence="8 9">RL-C</strain>
    </source>
</reference>
<dbReference type="Gene3D" id="3.90.25.10">
    <property type="entry name" value="UDP-galactose 4-epimerase, domain 1"/>
    <property type="match status" value="1"/>
</dbReference>
<dbReference type="RefSeq" id="WP_131838448.1">
    <property type="nucleotide sequence ID" value="NZ_SLWB01000003.1"/>
</dbReference>
<dbReference type="UniPathway" id="UPA00124"/>
<keyword evidence="6" id="KW-0560">Oxidoreductase</keyword>
<dbReference type="EMBL" id="SLWB01000003">
    <property type="protein sequence ID" value="TCN70587.1"/>
    <property type="molecule type" value="Genomic_DNA"/>
</dbReference>
<dbReference type="GO" id="GO:0005829">
    <property type="term" value="C:cytosol"/>
    <property type="evidence" value="ECO:0007669"/>
    <property type="project" value="TreeGrafter"/>
</dbReference>
<dbReference type="Gene3D" id="3.40.50.720">
    <property type="entry name" value="NAD(P)-binding Rossmann-like Domain"/>
    <property type="match status" value="1"/>
</dbReference>
<name>A0A4R2EQD1_9BACT</name>
<evidence type="ECO:0000256" key="6">
    <source>
        <dbReference type="RuleBase" id="RU364082"/>
    </source>
</evidence>
<protein>
    <recommendedName>
        <fullName evidence="4 6">dTDP-4-dehydrorhamnose reductase</fullName>
        <ecNumber evidence="3 6">1.1.1.133</ecNumber>
    </recommendedName>
</protein>
<dbReference type="GO" id="GO:0008831">
    <property type="term" value="F:dTDP-4-dehydrorhamnose reductase activity"/>
    <property type="evidence" value="ECO:0007669"/>
    <property type="project" value="UniProtKB-EC"/>
</dbReference>
<evidence type="ECO:0000256" key="5">
    <source>
        <dbReference type="ARBA" id="ARBA00048200"/>
    </source>
</evidence>
<comment type="similarity">
    <text evidence="2 6">Belongs to the dTDP-4-dehydrorhamnose reductase family.</text>
</comment>
<sequence>MNRETYAVIGCNGQLGSELKELSANLPIDFKFYDYPEIDITKKDELLEILRKDAPGAIINCAAYTAVDKAETEKDAALAVNGIGVKNLADVAKAIDAWLIHVSTDYVFDGTACRPYAETDATNPQSVYGATKLQGEVYATSYSKGIVIRTAWLYSTYGNNFVKTMLRLGNERESLNVVFDQVGTPTYARDLAKAILAAAEKATATNDTTLAGIYHYSNEGVCSWYDFTREIFDIERIACKLSPIETKDYPTPAKRPHFSVFNKKKIKATFGIEIPHWKHSLIECLNKLNSK</sequence>
<evidence type="ECO:0000256" key="1">
    <source>
        <dbReference type="ARBA" id="ARBA00004781"/>
    </source>
</evidence>
<dbReference type="InterPro" id="IPR029903">
    <property type="entry name" value="RmlD-like-bd"/>
</dbReference>
<dbReference type="PANTHER" id="PTHR10491">
    <property type="entry name" value="DTDP-4-DEHYDRORHAMNOSE REDUCTASE"/>
    <property type="match status" value="1"/>
</dbReference>
<comment type="pathway">
    <text evidence="1 6">Carbohydrate biosynthesis; dTDP-L-rhamnose biosynthesis.</text>
</comment>
<dbReference type="AlphaFoldDB" id="A0A4R2EQD1"/>
<evidence type="ECO:0000313" key="9">
    <source>
        <dbReference type="Proteomes" id="UP000294830"/>
    </source>
</evidence>
<evidence type="ECO:0000259" key="7">
    <source>
        <dbReference type="Pfam" id="PF04321"/>
    </source>
</evidence>
<evidence type="ECO:0000256" key="3">
    <source>
        <dbReference type="ARBA" id="ARBA00012929"/>
    </source>
</evidence>
<accession>A0A4R2EQD1</accession>
<evidence type="ECO:0000313" key="8">
    <source>
        <dbReference type="EMBL" id="TCN70587.1"/>
    </source>
</evidence>
<keyword evidence="6" id="KW-0521">NADP</keyword>
<dbReference type="PANTHER" id="PTHR10491:SF4">
    <property type="entry name" value="METHIONINE ADENOSYLTRANSFERASE 2 SUBUNIT BETA"/>
    <property type="match status" value="1"/>
</dbReference>